<feature type="transmembrane region" description="Helical" evidence="1">
    <location>
        <begin position="137"/>
        <end position="163"/>
    </location>
</feature>
<dbReference type="AlphaFoldDB" id="A0A0B1T7H4"/>
<reference evidence="2 3" key="1">
    <citation type="submission" date="2014-03" db="EMBL/GenBank/DDBJ databases">
        <title>Draft genome of the hookworm Oesophagostomum dentatum.</title>
        <authorList>
            <person name="Mitreva M."/>
        </authorList>
    </citation>
    <scope>NUCLEOTIDE SEQUENCE [LARGE SCALE GENOMIC DNA]</scope>
    <source>
        <strain evidence="2 3">OD-Hann</strain>
    </source>
</reference>
<dbReference type="GO" id="GO:0018996">
    <property type="term" value="P:molting cycle, collagen and cuticulin-based cuticle"/>
    <property type="evidence" value="ECO:0007669"/>
    <property type="project" value="TreeGrafter"/>
</dbReference>
<dbReference type="GO" id="GO:0030659">
    <property type="term" value="C:cytoplasmic vesicle membrane"/>
    <property type="evidence" value="ECO:0007669"/>
    <property type="project" value="TreeGrafter"/>
</dbReference>
<dbReference type="PANTHER" id="PTHR10796">
    <property type="entry name" value="PATCHED-RELATED"/>
    <property type="match status" value="1"/>
</dbReference>
<dbReference type="GO" id="GO:0006897">
    <property type="term" value="P:endocytosis"/>
    <property type="evidence" value="ECO:0007669"/>
    <property type="project" value="TreeGrafter"/>
</dbReference>
<keyword evidence="1" id="KW-0472">Membrane</keyword>
<dbReference type="GO" id="GO:0005886">
    <property type="term" value="C:plasma membrane"/>
    <property type="evidence" value="ECO:0007669"/>
    <property type="project" value="TreeGrafter"/>
</dbReference>
<feature type="transmembrane region" description="Helical" evidence="1">
    <location>
        <begin position="47"/>
        <end position="69"/>
    </location>
</feature>
<dbReference type="SUPFAM" id="SSF82866">
    <property type="entry name" value="Multidrug efflux transporter AcrB transmembrane domain"/>
    <property type="match status" value="1"/>
</dbReference>
<dbReference type="InterPro" id="IPR051697">
    <property type="entry name" value="Patched_domain-protein"/>
</dbReference>
<keyword evidence="1" id="KW-1133">Transmembrane helix</keyword>
<dbReference type="Gene3D" id="1.20.1640.10">
    <property type="entry name" value="Multidrug efflux transporter AcrB transmembrane domain"/>
    <property type="match status" value="1"/>
</dbReference>
<organism evidence="2 3">
    <name type="scientific">Oesophagostomum dentatum</name>
    <name type="common">Nodular worm</name>
    <dbReference type="NCBI Taxonomy" id="61180"/>
    <lineage>
        <taxon>Eukaryota</taxon>
        <taxon>Metazoa</taxon>
        <taxon>Ecdysozoa</taxon>
        <taxon>Nematoda</taxon>
        <taxon>Chromadorea</taxon>
        <taxon>Rhabditida</taxon>
        <taxon>Rhabditina</taxon>
        <taxon>Rhabditomorpha</taxon>
        <taxon>Strongyloidea</taxon>
        <taxon>Strongylidae</taxon>
        <taxon>Oesophagostomum</taxon>
    </lineage>
</organism>
<evidence type="ECO:0000313" key="2">
    <source>
        <dbReference type="EMBL" id="KHJ93518.1"/>
    </source>
</evidence>
<dbReference type="OrthoDB" id="6510177at2759"/>
<proteinExistence type="predicted"/>
<name>A0A0B1T7H4_OESDE</name>
<accession>A0A0B1T7H4</accession>
<feature type="transmembrane region" description="Helical" evidence="1">
    <location>
        <begin position="75"/>
        <end position="97"/>
    </location>
</feature>
<dbReference type="PANTHER" id="PTHR10796:SF90">
    <property type="entry name" value="SSD DOMAIN-CONTAINING PROTEIN"/>
    <property type="match status" value="1"/>
</dbReference>
<evidence type="ECO:0000256" key="1">
    <source>
        <dbReference type="SAM" id="Phobius"/>
    </source>
</evidence>
<evidence type="ECO:0000313" key="3">
    <source>
        <dbReference type="Proteomes" id="UP000053660"/>
    </source>
</evidence>
<keyword evidence="1" id="KW-0812">Transmembrane</keyword>
<keyword evidence="3" id="KW-1185">Reference proteome</keyword>
<sequence>MTVYEPGGMFVDQMLNLRETTLQTSILTLFSMAVVCAIFIGKMCSVITATVSIASVTIGVVGIMSKLSFELDPVVMIALLMTIGLSVDYIAHVAYHFQNETRYKLKHGMSIRVVMKSMAEKVEHTVLSVAWPMMQAAISTICCVLPLVFVSASFAQIFSFYFLSIAFRPCQTTSLFSFGISSRNLKIFICYIKVKPKKIANALASRNSNVNTCNAASKCEKCIARG</sequence>
<protein>
    <recommendedName>
        <fullName evidence="4">SSD domain-containing protein</fullName>
    </recommendedName>
</protein>
<dbReference type="EMBL" id="KN550729">
    <property type="protein sequence ID" value="KHJ93518.1"/>
    <property type="molecule type" value="Genomic_DNA"/>
</dbReference>
<dbReference type="Proteomes" id="UP000053660">
    <property type="component" value="Unassembled WGS sequence"/>
</dbReference>
<evidence type="ECO:0008006" key="4">
    <source>
        <dbReference type="Google" id="ProtNLM"/>
    </source>
</evidence>
<feature type="transmembrane region" description="Helical" evidence="1">
    <location>
        <begin position="20"/>
        <end position="40"/>
    </location>
</feature>
<gene>
    <name evidence="2" type="ORF">OESDEN_06567</name>
</gene>